<sequence>HLAYVPLLLECRLRLVDVFKWESLRDQWFDVALFNMMNQVSKHFRFKDGTTKESEIFEIQSAHI</sequence>
<feature type="non-terminal residue" evidence="1">
    <location>
        <position position="1"/>
    </location>
</feature>
<reference evidence="1 2" key="1">
    <citation type="submission" date="2012-10" db="EMBL/GenBank/DDBJ databases">
        <title>Genome sequence of Vibrio Cholerae HENC-02.</title>
        <authorList>
            <person name="Eppinger M."/>
            <person name="Hasan N.A."/>
            <person name="Sengamalay N."/>
            <person name="Hine E."/>
            <person name="Su Q."/>
            <person name="Daugherty S.C."/>
            <person name="Young S."/>
            <person name="Sadzewicz L."/>
            <person name="Tallon L."/>
            <person name="Cebula T.A."/>
            <person name="Ravel J."/>
            <person name="Colwell R.R."/>
        </authorList>
    </citation>
    <scope>NUCLEOTIDE SEQUENCE [LARGE SCALE GENOMIC DNA]</scope>
    <source>
        <strain evidence="1 2">HENC-02</strain>
    </source>
</reference>
<dbReference type="Proteomes" id="UP000008367">
    <property type="component" value="Unassembled WGS sequence"/>
</dbReference>
<evidence type="ECO:0000313" key="1">
    <source>
        <dbReference type="EMBL" id="EKM32832.1"/>
    </source>
</evidence>
<gene>
    <name evidence="1" type="ORF">VCHENC02_1643</name>
</gene>
<protein>
    <submittedName>
        <fullName evidence="1">Uncharacterized protein</fullName>
    </submittedName>
</protein>
<organism evidence="1 2">
    <name type="scientific">Vibrio harveyi</name>
    <name type="common">Beneckea harveyi</name>
    <dbReference type="NCBI Taxonomy" id="669"/>
    <lineage>
        <taxon>Bacteria</taxon>
        <taxon>Pseudomonadati</taxon>
        <taxon>Pseudomonadota</taxon>
        <taxon>Gammaproteobacteria</taxon>
        <taxon>Vibrionales</taxon>
        <taxon>Vibrionaceae</taxon>
        <taxon>Vibrio</taxon>
    </lineage>
</organism>
<accession>A0A454D2F3</accession>
<proteinExistence type="predicted"/>
<dbReference type="EMBL" id="AJSR01000548">
    <property type="protein sequence ID" value="EKM32832.1"/>
    <property type="molecule type" value="Genomic_DNA"/>
</dbReference>
<evidence type="ECO:0000313" key="2">
    <source>
        <dbReference type="Proteomes" id="UP000008367"/>
    </source>
</evidence>
<comment type="caution">
    <text evidence="1">The sequence shown here is derived from an EMBL/GenBank/DDBJ whole genome shotgun (WGS) entry which is preliminary data.</text>
</comment>
<name>A0A454D2F3_VIBHA</name>
<dbReference type="AlphaFoldDB" id="A0A454D2F3"/>